<sequence>MFLGSGSVPCWYPSYQYGEHEFPDVQDELELQQEEENLPYEEEIYKDSSTFLKGTQSLNPHNDYCQHFVDTGHRPQNFIRDVARTSRTMLKRYGESGQPCLVLDFRGIVLSFSPFNLMLDVGLLYIVFIIFSLKSNLFDTRITTPARFLGPFDWNILSKPFTLRVKFNIVKKVRDSSDYFIRFNFCLAND</sequence>
<evidence type="ECO:0000313" key="2">
    <source>
        <dbReference type="EMBL" id="ERE72611.1"/>
    </source>
</evidence>
<dbReference type="AlphaFoldDB" id="A0A061I5I7"/>
<proteinExistence type="predicted"/>
<feature type="transmembrane region" description="Helical" evidence="1">
    <location>
        <begin position="115"/>
        <end position="133"/>
    </location>
</feature>
<keyword evidence="1" id="KW-1133">Transmembrane helix</keyword>
<keyword evidence="2" id="KW-0808">Transferase</keyword>
<protein>
    <submittedName>
        <fullName evidence="2">Methyltransferase-like protein 14</fullName>
    </submittedName>
</protein>
<keyword evidence="1" id="KW-0472">Membrane</keyword>
<keyword evidence="2" id="KW-0489">Methyltransferase</keyword>
<accession>A0A061I5I7</accession>
<gene>
    <name evidence="2" type="ORF">H671_5g14886</name>
</gene>
<name>A0A061I5I7_CRIGR</name>
<keyword evidence="1" id="KW-0812">Transmembrane</keyword>
<dbReference type="Proteomes" id="UP000030759">
    <property type="component" value="Unassembled WGS sequence"/>
</dbReference>
<organism evidence="2 3">
    <name type="scientific">Cricetulus griseus</name>
    <name type="common">Chinese hamster</name>
    <name type="synonym">Cricetulus barabensis griseus</name>
    <dbReference type="NCBI Taxonomy" id="10029"/>
    <lineage>
        <taxon>Eukaryota</taxon>
        <taxon>Metazoa</taxon>
        <taxon>Chordata</taxon>
        <taxon>Craniata</taxon>
        <taxon>Vertebrata</taxon>
        <taxon>Euteleostomi</taxon>
        <taxon>Mammalia</taxon>
        <taxon>Eutheria</taxon>
        <taxon>Euarchontoglires</taxon>
        <taxon>Glires</taxon>
        <taxon>Rodentia</taxon>
        <taxon>Myomorpha</taxon>
        <taxon>Muroidea</taxon>
        <taxon>Cricetidae</taxon>
        <taxon>Cricetinae</taxon>
        <taxon>Cricetulus</taxon>
    </lineage>
</organism>
<dbReference type="GO" id="GO:0032259">
    <property type="term" value="P:methylation"/>
    <property type="evidence" value="ECO:0007669"/>
    <property type="project" value="UniProtKB-KW"/>
</dbReference>
<reference evidence="3" key="1">
    <citation type="journal article" date="2013" name="Nat. Biotechnol.">
        <title>Chinese hamster genome sequenced from sorted chromosomes.</title>
        <authorList>
            <person name="Brinkrolf K."/>
            <person name="Rupp O."/>
            <person name="Laux H."/>
            <person name="Kollin F."/>
            <person name="Ernst W."/>
            <person name="Linke B."/>
            <person name="Kofler R."/>
            <person name="Romand S."/>
            <person name="Hesse F."/>
            <person name="Budach W.E."/>
            <person name="Galosy S."/>
            <person name="Muller D."/>
            <person name="Noll T."/>
            <person name="Wienberg J."/>
            <person name="Jostock T."/>
            <person name="Leonard M."/>
            <person name="Grillari J."/>
            <person name="Tauch A."/>
            <person name="Goesmann A."/>
            <person name="Helk B."/>
            <person name="Mott J.E."/>
            <person name="Puhler A."/>
            <person name="Borth N."/>
        </authorList>
    </citation>
    <scope>NUCLEOTIDE SEQUENCE [LARGE SCALE GENOMIC DNA]</scope>
    <source>
        <strain evidence="3">17A/GY</strain>
    </source>
</reference>
<dbReference type="GO" id="GO:0008168">
    <property type="term" value="F:methyltransferase activity"/>
    <property type="evidence" value="ECO:0007669"/>
    <property type="project" value="UniProtKB-KW"/>
</dbReference>
<dbReference type="EMBL" id="KE680329">
    <property type="protein sequence ID" value="ERE72611.1"/>
    <property type="molecule type" value="Genomic_DNA"/>
</dbReference>
<evidence type="ECO:0000313" key="3">
    <source>
        <dbReference type="Proteomes" id="UP000030759"/>
    </source>
</evidence>
<evidence type="ECO:0000256" key="1">
    <source>
        <dbReference type="SAM" id="Phobius"/>
    </source>
</evidence>